<evidence type="ECO:0000313" key="11">
    <source>
        <dbReference type="EMBL" id="MCG2578750.1"/>
    </source>
</evidence>
<accession>A0ABS9K6P9</accession>
<evidence type="ECO:0000256" key="8">
    <source>
        <dbReference type="ARBA" id="ARBA00023136"/>
    </source>
</evidence>
<evidence type="ECO:0000313" key="12">
    <source>
        <dbReference type="Proteomes" id="UP001165384"/>
    </source>
</evidence>
<feature type="transmembrane region" description="Helical" evidence="9">
    <location>
        <begin position="188"/>
        <end position="211"/>
    </location>
</feature>
<feature type="transmembrane region" description="Helical" evidence="9">
    <location>
        <begin position="91"/>
        <end position="114"/>
    </location>
</feature>
<evidence type="ECO:0000256" key="7">
    <source>
        <dbReference type="ARBA" id="ARBA00023065"/>
    </source>
</evidence>
<evidence type="ECO:0000256" key="9">
    <source>
        <dbReference type="SAM" id="Phobius"/>
    </source>
</evidence>
<dbReference type="InterPro" id="IPR038770">
    <property type="entry name" value="Na+/solute_symporter_sf"/>
</dbReference>
<dbReference type="Pfam" id="PF00999">
    <property type="entry name" value="Na_H_Exchanger"/>
    <property type="match status" value="1"/>
</dbReference>
<keyword evidence="3" id="KW-0050">Antiport</keyword>
<gene>
    <name evidence="11" type="ORF">LZ012_17265</name>
</gene>
<evidence type="ECO:0000256" key="4">
    <source>
        <dbReference type="ARBA" id="ARBA00022475"/>
    </source>
</evidence>
<dbReference type="PANTHER" id="PTHR32507">
    <property type="entry name" value="NA(+)/H(+) ANTIPORTER 1"/>
    <property type="match status" value="1"/>
</dbReference>
<feature type="transmembrane region" description="Helical" evidence="9">
    <location>
        <begin position="58"/>
        <end position="79"/>
    </location>
</feature>
<keyword evidence="2" id="KW-0813">Transport</keyword>
<feature type="domain" description="Cation/H+ exchanger transmembrane" evidence="10">
    <location>
        <begin position="17"/>
        <end position="420"/>
    </location>
</feature>
<evidence type="ECO:0000256" key="6">
    <source>
        <dbReference type="ARBA" id="ARBA00022989"/>
    </source>
</evidence>
<evidence type="ECO:0000259" key="10">
    <source>
        <dbReference type="Pfam" id="PF00999"/>
    </source>
</evidence>
<dbReference type="PANTHER" id="PTHR32507:SF8">
    <property type="entry name" value="CNH1P"/>
    <property type="match status" value="1"/>
</dbReference>
<dbReference type="EMBL" id="JAKLTN010000004">
    <property type="protein sequence ID" value="MCG2578750.1"/>
    <property type="molecule type" value="Genomic_DNA"/>
</dbReference>
<comment type="caution">
    <text evidence="11">The sequence shown here is derived from an EMBL/GenBank/DDBJ whole genome shotgun (WGS) entry which is preliminary data.</text>
</comment>
<feature type="transmembrane region" description="Helical" evidence="9">
    <location>
        <begin position="396"/>
        <end position="418"/>
    </location>
</feature>
<keyword evidence="7" id="KW-0406">Ion transport</keyword>
<feature type="transmembrane region" description="Helical" evidence="9">
    <location>
        <begin position="231"/>
        <end position="261"/>
    </location>
</feature>
<organism evidence="11 12">
    <name type="scientific">Dechloromonas hankyongensis</name>
    <dbReference type="NCBI Taxonomy" id="2908002"/>
    <lineage>
        <taxon>Bacteria</taxon>
        <taxon>Pseudomonadati</taxon>
        <taxon>Pseudomonadota</taxon>
        <taxon>Betaproteobacteria</taxon>
        <taxon>Rhodocyclales</taxon>
        <taxon>Azonexaceae</taxon>
        <taxon>Dechloromonas</taxon>
    </lineage>
</organism>
<evidence type="ECO:0000256" key="2">
    <source>
        <dbReference type="ARBA" id="ARBA00022448"/>
    </source>
</evidence>
<comment type="subcellular location">
    <subcellularLocation>
        <location evidence="1">Cell membrane</location>
        <topology evidence="1">Multi-pass membrane protein</topology>
    </subcellularLocation>
</comment>
<reference evidence="11" key="1">
    <citation type="submission" date="2022-01" db="EMBL/GenBank/DDBJ databases">
        <authorList>
            <person name="Jo J.-H."/>
            <person name="Im W.-T."/>
        </authorList>
    </citation>
    <scope>NUCLEOTIDE SEQUENCE</scope>
    <source>
        <strain evidence="11">XY25</strain>
    </source>
</reference>
<proteinExistence type="predicted"/>
<keyword evidence="8 9" id="KW-0472">Membrane</keyword>
<sequence length="432" mass="45917">MSPLDIWCIVIGAVLVSMALTGSLVERLPVTPAILYLAAGYAISRGGLHELDPIIDAALLRGLSEIAIAISLFAVGLKLRVPMTAHAWRVPLRLALPALVLTILFFAGAAWWLYGLSAGMALVLAAILSPTDPVLGADVHVARPGDRDQVRFGLTAEGGINDAVALPAVLLGLGLLGRHDLGAFGWHWLVVEVLWFMLGGFAVGWAIGWLVGRLVLQMRRRRLATGFDEFLGFGVIGLAFGIAGQLLASEFLAVFAAGLALRHIERRISVGGGVNPEGVSIDDKAAAIDPERAAAHITHSLLTFNTQAEHIAELFLVMVLGGLLASIEPDIRDLALAVFLFLIARPLAVGLALVGTGCLAEQRRLIAWFGIRGIGSLYYLAFVLQSGLVGPPADRLVSTVLLVTAVSIVVHGLTATPLMQRYYRRSRPGGEE</sequence>
<evidence type="ECO:0000256" key="3">
    <source>
        <dbReference type="ARBA" id="ARBA00022449"/>
    </source>
</evidence>
<feature type="transmembrane region" description="Helical" evidence="9">
    <location>
        <begin position="7"/>
        <end position="25"/>
    </location>
</feature>
<dbReference type="InterPro" id="IPR006153">
    <property type="entry name" value="Cation/H_exchanger_TM"/>
</dbReference>
<evidence type="ECO:0000256" key="1">
    <source>
        <dbReference type="ARBA" id="ARBA00004651"/>
    </source>
</evidence>
<keyword evidence="5 9" id="KW-0812">Transmembrane</keyword>
<feature type="transmembrane region" description="Helical" evidence="9">
    <location>
        <begin position="334"/>
        <end position="353"/>
    </location>
</feature>
<feature type="transmembrane region" description="Helical" evidence="9">
    <location>
        <begin position="365"/>
        <end position="384"/>
    </location>
</feature>
<keyword evidence="12" id="KW-1185">Reference proteome</keyword>
<keyword evidence="6 9" id="KW-1133">Transmembrane helix</keyword>
<name>A0ABS9K6P9_9RHOO</name>
<dbReference type="RefSeq" id="WP_275712143.1">
    <property type="nucleotide sequence ID" value="NZ_JAKLTN010000004.1"/>
</dbReference>
<dbReference type="Proteomes" id="UP001165384">
    <property type="component" value="Unassembled WGS sequence"/>
</dbReference>
<keyword evidence="4" id="KW-1003">Cell membrane</keyword>
<evidence type="ECO:0000256" key="5">
    <source>
        <dbReference type="ARBA" id="ARBA00022692"/>
    </source>
</evidence>
<protein>
    <submittedName>
        <fullName evidence="11">Cation:proton antiporter</fullName>
    </submittedName>
</protein>
<dbReference type="Gene3D" id="1.20.1530.20">
    <property type="match status" value="1"/>
</dbReference>